<organism evidence="3 4">
    <name type="scientific">Actinomadura barringtoniae</name>
    <dbReference type="NCBI Taxonomy" id="1427535"/>
    <lineage>
        <taxon>Bacteria</taxon>
        <taxon>Bacillati</taxon>
        <taxon>Actinomycetota</taxon>
        <taxon>Actinomycetes</taxon>
        <taxon>Streptosporangiales</taxon>
        <taxon>Thermomonosporaceae</taxon>
        <taxon>Actinomadura</taxon>
    </lineage>
</organism>
<feature type="domain" description="Deoxyribonuclease NucA/NucB" evidence="2">
    <location>
        <begin position="173"/>
        <end position="253"/>
    </location>
</feature>
<dbReference type="InterPro" id="IPR029476">
    <property type="entry name" value="DNase_NucA_NucB"/>
</dbReference>
<keyword evidence="4" id="KW-1185">Reference proteome</keyword>
<accession>A0A939PCG9</accession>
<comment type="caution">
    <text evidence="3">The sequence shown here is derived from an EMBL/GenBank/DDBJ whole genome shotgun (WGS) entry which is preliminary data.</text>
</comment>
<gene>
    <name evidence="3" type="ORF">J4573_08475</name>
</gene>
<dbReference type="AlphaFoldDB" id="A0A939PCG9"/>
<dbReference type="RefSeq" id="WP_208254721.1">
    <property type="nucleotide sequence ID" value="NZ_JAGEOJ010000003.1"/>
</dbReference>
<feature type="region of interest" description="Disordered" evidence="1">
    <location>
        <begin position="188"/>
        <end position="207"/>
    </location>
</feature>
<evidence type="ECO:0000313" key="4">
    <source>
        <dbReference type="Proteomes" id="UP000669179"/>
    </source>
</evidence>
<evidence type="ECO:0000256" key="1">
    <source>
        <dbReference type="SAM" id="MobiDB-lite"/>
    </source>
</evidence>
<protein>
    <recommendedName>
        <fullName evidence="2">Deoxyribonuclease NucA/NucB domain-containing protein</fullName>
    </recommendedName>
</protein>
<dbReference type="Pfam" id="PF14040">
    <property type="entry name" value="DNase_NucA_NucB"/>
    <property type="match status" value="1"/>
</dbReference>
<evidence type="ECO:0000313" key="3">
    <source>
        <dbReference type="EMBL" id="MBO2447119.1"/>
    </source>
</evidence>
<dbReference type="EMBL" id="JAGEOJ010000003">
    <property type="protein sequence ID" value="MBO2447119.1"/>
    <property type="molecule type" value="Genomic_DNA"/>
</dbReference>
<evidence type="ECO:0000259" key="2">
    <source>
        <dbReference type="Pfam" id="PF14040"/>
    </source>
</evidence>
<reference evidence="3" key="1">
    <citation type="submission" date="2021-03" db="EMBL/GenBank/DDBJ databases">
        <authorList>
            <person name="Kanchanasin P."/>
            <person name="Saeng-In P."/>
            <person name="Phongsopitanun W."/>
            <person name="Yuki M."/>
            <person name="Kudo T."/>
            <person name="Ohkuma M."/>
            <person name="Tanasupawat S."/>
        </authorList>
    </citation>
    <scope>NUCLEOTIDE SEQUENCE</scope>
    <source>
        <strain evidence="3">GKU 128</strain>
    </source>
</reference>
<name>A0A939PCG9_9ACTN</name>
<proteinExistence type="predicted"/>
<dbReference type="Proteomes" id="UP000669179">
    <property type="component" value="Unassembled WGS sequence"/>
</dbReference>
<sequence>MTGRGTVTLSHRFQLQAKKRTWTYTLRTKFKGYGELAAGGTTQVSLPCRGCRVKGNPLGKLISGKTTSQTFKVSSPGTRKKTYNLIPYWRWRPVGMRWTRLSPLLTENKIRCDTTRGFGSGCVYRDAVPFFTLSRKATNATTGVSESAWLIWNNQRDPKRGHYGLYGKGPKLHRTTDRRIRDANFRKSCPRSLPRPTGKSCDEYPFQSTLEGASRNPRYTSAMINARHNTNAGRKLNSFYVANRILNRDAFWVTIT</sequence>